<keyword evidence="3" id="KW-0456">Lyase</keyword>
<reference evidence="3 4" key="1">
    <citation type="journal article" date="2010" name="Stand. Genomic Sci.">
        <title>Complete genome sequence of Haliangium ochraceum type strain (SMP-2).</title>
        <authorList>
            <consortium name="US DOE Joint Genome Institute (JGI-PGF)"/>
            <person name="Ivanova N."/>
            <person name="Daum C."/>
            <person name="Lang E."/>
            <person name="Abt B."/>
            <person name="Kopitz M."/>
            <person name="Saunders E."/>
            <person name="Lapidus A."/>
            <person name="Lucas S."/>
            <person name="Glavina Del Rio T."/>
            <person name="Nolan M."/>
            <person name="Tice H."/>
            <person name="Copeland A."/>
            <person name="Cheng J.F."/>
            <person name="Chen F."/>
            <person name="Bruce D."/>
            <person name="Goodwin L."/>
            <person name="Pitluck S."/>
            <person name="Mavromatis K."/>
            <person name="Pati A."/>
            <person name="Mikhailova N."/>
            <person name="Chen A."/>
            <person name="Palaniappan K."/>
            <person name="Land M."/>
            <person name="Hauser L."/>
            <person name="Chang Y.J."/>
            <person name="Jeffries C.D."/>
            <person name="Detter J.C."/>
            <person name="Brettin T."/>
            <person name="Rohde M."/>
            <person name="Goker M."/>
            <person name="Bristow J."/>
            <person name="Markowitz V."/>
            <person name="Eisen J.A."/>
            <person name="Hugenholtz P."/>
            <person name="Kyrpides N.C."/>
            <person name="Klenk H.P."/>
        </authorList>
    </citation>
    <scope>NUCLEOTIDE SEQUENCE [LARGE SCALE GENOMIC DNA]</scope>
    <source>
        <strain evidence="4">DSM 14365 / CIP 107738 / JCM 11303 / AJ 13395 / SMP-2</strain>
    </source>
</reference>
<evidence type="ECO:0000256" key="1">
    <source>
        <dbReference type="ARBA" id="ARBA00045876"/>
    </source>
</evidence>
<protein>
    <submittedName>
        <fullName evidence="3">PBS lyase HEAT domain protein repeat-containing protein</fullName>
    </submittedName>
</protein>
<dbReference type="eggNOG" id="COG1413">
    <property type="taxonomic scope" value="Bacteria"/>
</dbReference>
<dbReference type="AlphaFoldDB" id="D0LII8"/>
<dbReference type="STRING" id="502025.Hoch_5869"/>
<organism evidence="3 4">
    <name type="scientific">Haliangium ochraceum (strain DSM 14365 / JCM 11303 / SMP-2)</name>
    <dbReference type="NCBI Taxonomy" id="502025"/>
    <lineage>
        <taxon>Bacteria</taxon>
        <taxon>Pseudomonadati</taxon>
        <taxon>Myxococcota</taxon>
        <taxon>Polyangia</taxon>
        <taxon>Haliangiales</taxon>
        <taxon>Kofleriaceae</taxon>
        <taxon>Haliangium</taxon>
    </lineage>
</organism>
<sequence length="283" mass="30395">MSATLRVRALFLLIPLLLLAYHGTAEADGVDRLISQLERKSDYKLRLSAAINLGKLGDERAIPALIGALKDSNENVRGAAAASLGTVVSERTDKRTRDRAAKALTGLKRDSSNFVRKQAKRAYDRINSMPSGDPKAGGIYINIGAMSAKAPSAPSSMRKLMRGTAEKTFGNKASSMQLSWPTGKDPSAQQLRKSKVTGYHVDGTLVALESESKGGATLVSCKVSMLIATYPEKSMFGFLDGGARVQAGSSSRDIQYAQEDCVSAVVEDLVTRKIIPVIQQRHP</sequence>
<dbReference type="SMART" id="SM00567">
    <property type="entry name" value="EZ_HEAT"/>
    <property type="match status" value="2"/>
</dbReference>
<feature type="signal peptide" evidence="2">
    <location>
        <begin position="1"/>
        <end position="27"/>
    </location>
</feature>
<gene>
    <name evidence="3" type="ordered locus">Hoch_5869</name>
</gene>
<dbReference type="HOGENOM" id="CLU_982685_0_0_7"/>
<dbReference type="GO" id="GO:0016829">
    <property type="term" value="F:lyase activity"/>
    <property type="evidence" value="ECO:0007669"/>
    <property type="project" value="UniProtKB-KW"/>
</dbReference>
<dbReference type="SUPFAM" id="SSF48371">
    <property type="entry name" value="ARM repeat"/>
    <property type="match status" value="1"/>
</dbReference>
<dbReference type="InterPro" id="IPR016024">
    <property type="entry name" value="ARM-type_fold"/>
</dbReference>
<proteinExistence type="predicted"/>
<comment type="function">
    <text evidence="1">Catalyzes the hydroxylation of the N(6)-(4-aminobutyl)-L-lysine intermediate produced by deoxyhypusine synthase/DHPS on a critical lysine of the eukaryotic translation initiation factor 5A/eIF-5A. This is the second step of the post-translational modification of that lysine into an unusual amino acid residue named hypusine. Hypusination is unique to mature eIF-5A factor and is essential for its function.</text>
</comment>
<dbReference type="Gene3D" id="1.25.10.10">
    <property type="entry name" value="Leucine-rich Repeat Variant"/>
    <property type="match status" value="1"/>
</dbReference>
<dbReference type="EMBL" id="CP001804">
    <property type="protein sequence ID" value="ACY18344.1"/>
    <property type="molecule type" value="Genomic_DNA"/>
</dbReference>
<dbReference type="InterPro" id="IPR011989">
    <property type="entry name" value="ARM-like"/>
</dbReference>
<name>D0LII8_HALO1</name>
<keyword evidence="4" id="KW-1185">Reference proteome</keyword>
<dbReference type="OrthoDB" id="5501563at2"/>
<dbReference type="PROSITE" id="PS50077">
    <property type="entry name" value="HEAT_REPEAT"/>
    <property type="match status" value="1"/>
</dbReference>
<dbReference type="InterPro" id="IPR021133">
    <property type="entry name" value="HEAT_type_2"/>
</dbReference>
<dbReference type="GO" id="GO:0016491">
    <property type="term" value="F:oxidoreductase activity"/>
    <property type="evidence" value="ECO:0007669"/>
    <property type="project" value="TreeGrafter"/>
</dbReference>
<keyword evidence="2" id="KW-0732">Signal</keyword>
<evidence type="ECO:0000313" key="4">
    <source>
        <dbReference type="Proteomes" id="UP000001880"/>
    </source>
</evidence>
<dbReference type="Pfam" id="PF13646">
    <property type="entry name" value="HEAT_2"/>
    <property type="match status" value="1"/>
</dbReference>
<dbReference type="KEGG" id="hoh:Hoch_5869"/>
<feature type="chain" id="PRO_5003010627" evidence="2">
    <location>
        <begin position="28"/>
        <end position="283"/>
    </location>
</feature>
<dbReference type="PANTHER" id="PTHR12697:SF5">
    <property type="entry name" value="DEOXYHYPUSINE HYDROXYLASE"/>
    <property type="match status" value="1"/>
</dbReference>
<accession>D0LII8</accession>
<dbReference type="InterPro" id="IPR004155">
    <property type="entry name" value="PBS_lyase_HEAT"/>
</dbReference>
<evidence type="ECO:0000256" key="2">
    <source>
        <dbReference type="SAM" id="SignalP"/>
    </source>
</evidence>
<evidence type="ECO:0000313" key="3">
    <source>
        <dbReference type="EMBL" id="ACY18344.1"/>
    </source>
</evidence>
<dbReference type="PANTHER" id="PTHR12697">
    <property type="entry name" value="PBS LYASE HEAT-LIKE PROTEIN"/>
    <property type="match status" value="1"/>
</dbReference>
<dbReference type="Proteomes" id="UP000001880">
    <property type="component" value="Chromosome"/>
</dbReference>